<evidence type="ECO:0000256" key="1">
    <source>
        <dbReference type="ARBA" id="ARBA00022723"/>
    </source>
</evidence>
<dbReference type="PANTHER" id="PTHR13555">
    <property type="entry name" value="C2H2 ZINC FINGER CGI-62-RELATED"/>
    <property type="match status" value="1"/>
</dbReference>
<evidence type="ECO:0000313" key="9">
    <source>
        <dbReference type="Proteomes" id="UP000485058"/>
    </source>
</evidence>
<accession>A0A699ZN14</accession>
<keyword evidence="9" id="KW-1185">Reference proteome</keyword>
<keyword evidence="2" id="KW-0677">Repeat</keyword>
<dbReference type="InterPro" id="IPR049899">
    <property type="entry name" value="Znf_C2HC_C3H"/>
</dbReference>
<evidence type="ECO:0000256" key="5">
    <source>
        <dbReference type="PROSITE-ProRule" id="PRU01371"/>
    </source>
</evidence>
<proteinExistence type="predicted"/>
<feature type="non-terminal residue" evidence="8">
    <location>
        <position position="130"/>
    </location>
</feature>
<reference evidence="8 9" key="1">
    <citation type="submission" date="2020-02" db="EMBL/GenBank/DDBJ databases">
        <title>Draft genome sequence of Haematococcus lacustris strain NIES-144.</title>
        <authorList>
            <person name="Morimoto D."/>
            <person name="Nakagawa S."/>
            <person name="Yoshida T."/>
            <person name="Sawayama S."/>
        </authorList>
    </citation>
    <scope>NUCLEOTIDE SEQUENCE [LARGE SCALE GENOMIC DNA]</scope>
    <source>
        <strain evidence="8 9">NIES-144</strain>
    </source>
</reference>
<name>A0A699ZN14_HAELA</name>
<sequence>MTKQRVAGTEAAAFVKPGGPKAAAGAPRPLQPVAAAGGSRDPARPAGAGPMPAWKAQSESLRAAMQNMRLVKAALARGEDIRNIPVVPSAPDPSFIQCPHCGRRFNQKAAERHIPSCATTSARPKFLKAG</sequence>
<dbReference type="EMBL" id="BLLF01002477">
    <property type="protein sequence ID" value="GFH24227.1"/>
    <property type="molecule type" value="Genomic_DNA"/>
</dbReference>
<dbReference type="InterPro" id="IPR026319">
    <property type="entry name" value="ZC2HC1A/B-like"/>
</dbReference>
<comment type="caution">
    <text evidence="8">The sequence shown here is derived from an EMBL/GenBank/DDBJ whole genome shotgun (WGS) entry which is preliminary data.</text>
</comment>
<feature type="domain" description="C2HC/C3H-type" evidence="7">
    <location>
        <begin position="94"/>
        <end position="123"/>
    </location>
</feature>
<dbReference type="Proteomes" id="UP000485058">
    <property type="component" value="Unassembled WGS sequence"/>
</dbReference>
<evidence type="ECO:0000313" key="8">
    <source>
        <dbReference type="EMBL" id="GFH24227.1"/>
    </source>
</evidence>
<organism evidence="8 9">
    <name type="scientific">Haematococcus lacustris</name>
    <name type="common">Green alga</name>
    <name type="synonym">Haematococcus pluvialis</name>
    <dbReference type="NCBI Taxonomy" id="44745"/>
    <lineage>
        <taxon>Eukaryota</taxon>
        <taxon>Viridiplantae</taxon>
        <taxon>Chlorophyta</taxon>
        <taxon>core chlorophytes</taxon>
        <taxon>Chlorophyceae</taxon>
        <taxon>CS clade</taxon>
        <taxon>Chlamydomonadales</taxon>
        <taxon>Haematococcaceae</taxon>
        <taxon>Haematococcus</taxon>
    </lineage>
</organism>
<dbReference type="PROSITE" id="PS52027">
    <property type="entry name" value="ZF_C2HC_C3H"/>
    <property type="match status" value="1"/>
</dbReference>
<feature type="region of interest" description="Disordered" evidence="6">
    <location>
        <begin position="1"/>
        <end position="55"/>
    </location>
</feature>
<feature type="compositionally biased region" description="Low complexity" evidence="6">
    <location>
        <begin position="11"/>
        <end position="27"/>
    </location>
</feature>
<feature type="compositionally biased region" description="Low complexity" evidence="6">
    <location>
        <begin position="34"/>
        <end position="53"/>
    </location>
</feature>
<dbReference type="Gene3D" id="3.30.160.60">
    <property type="entry name" value="Classic Zinc Finger"/>
    <property type="match status" value="1"/>
</dbReference>
<feature type="non-terminal residue" evidence="8">
    <location>
        <position position="1"/>
    </location>
</feature>
<evidence type="ECO:0000259" key="7">
    <source>
        <dbReference type="PROSITE" id="PS52027"/>
    </source>
</evidence>
<evidence type="ECO:0000256" key="6">
    <source>
        <dbReference type="SAM" id="MobiDB-lite"/>
    </source>
</evidence>
<dbReference type="AlphaFoldDB" id="A0A699ZN14"/>
<evidence type="ECO:0000256" key="4">
    <source>
        <dbReference type="ARBA" id="ARBA00022833"/>
    </source>
</evidence>
<evidence type="ECO:0000256" key="2">
    <source>
        <dbReference type="ARBA" id="ARBA00022737"/>
    </source>
</evidence>
<dbReference type="PANTHER" id="PTHR13555:SF36">
    <property type="entry name" value="ZINC FINGER C2HC DOMAIN-CONTAINING PROTEIN 1B"/>
    <property type="match status" value="1"/>
</dbReference>
<dbReference type="Pfam" id="PF13913">
    <property type="entry name" value="zf-C2HC_2"/>
    <property type="match status" value="1"/>
</dbReference>
<keyword evidence="4" id="KW-0862">Zinc</keyword>
<gene>
    <name evidence="8" type="ORF">HaLaN_21979</name>
</gene>
<evidence type="ECO:0000256" key="3">
    <source>
        <dbReference type="ARBA" id="ARBA00022771"/>
    </source>
</evidence>
<dbReference type="GO" id="GO:0008270">
    <property type="term" value="F:zinc ion binding"/>
    <property type="evidence" value="ECO:0007669"/>
    <property type="project" value="UniProtKB-KW"/>
</dbReference>
<protein>
    <recommendedName>
        <fullName evidence="7">C2HC/C3H-type domain-containing protein</fullName>
    </recommendedName>
</protein>
<keyword evidence="1" id="KW-0479">Metal-binding</keyword>
<keyword evidence="3 5" id="KW-0863">Zinc-finger</keyword>